<proteinExistence type="predicted"/>
<keyword evidence="1" id="KW-1185">Reference proteome</keyword>
<name>A0A915DNM2_9BILA</name>
<evidence type="ECO:0000313" key="2">
    <source>
        <dbReference type="WBParaSite" id="jg21344"/>
    </source>
</evidence>
<dbReference type="WBParaSite" id="jg21344">
    <property type="protein sequence ID" value="jg21344"/>
    <property type="gene ID" value="jg21344"/>
</dbReference>
<dbReference type="Proteomes" id="UP000887574">
    <property type="component" value="Unplaced"/>
</dbReference>
<organism evidence="1 2">
    <name type="scientific">Ditylenchus dipsaci</name>
    <dbReference type="NCBI Taxonomy" id="166011"/>
    <lineage>
        <taxon>Eukaryota</taxon>
        <taxon>Metazoa</taxon>
        <taxon>Ecdysozoa</taxon>
        <taxon>Nematoda</taxon>
        <taxon>Chromadorea</taxon>
        <taxon>Rhabditida</taxon>
        <taxon>Tylenchina</taxon>
        <taxon>Tylenchomorpha</taxon>
        <taxon>Sphaerularioidea</taxon>
        <taxon>Anguinidae</taxon>
        <taxon>Anguininae</taxon>
        <taxon>Ditylenchus</taxon>
    </lineage>
</organism>
<sequence length="94" mass="10535">MAALQLNWSVVNAARARVNVVNALEEEPEAEQVVEPGVIEQEARQVVLPEIIHEDFDLWPKLVLTMDSFGGKYLCRRNFQHLASSLLSGLCHHG</sequence>
<accession>A0A915DNM2</accession>
<protein>
    <submittedName>
        <fullName evidence="2">Uncharacterized protein</fullName>
    </submittedName>
</protein>
<reference evidence="2" key="1">
    <citation type="submission" date="2022-11" db="UniProtKB">
        <authorList>
            <consortium name="WormBaseParasite"/>
        </authorList>
    </citation>
    <scope>IDENTIFICATION</scope>
</reference>
<dbReference type="AlphaFoldDB" id="A0A915DNM2"/>
<evidence type="ECO:0000313" key="1">
    <source>
        <dbReference type="Proteomes" id="UP000887574"/>
    </source>
</evidence>